<dbReference type="InterPro" id="IPR007484">
    <property type="entry name" value="Peptidase_M28"/>
</dbReference>
<dbReference type="GO" id="GO:0046872">
    <property type="term" value="F:metal ion binding"/>
    <property type="evidence" value="ECO:0007669"/>
    <property type="project" value="UniProtKB-KW"/>
</dbReference>
<keyword evidence="1" id="KW-0645">Protease</keyword>
<keyword evidence="1" id="KW-0479">Metal-binding</keyword>
<dbReference type="InterPro" id="IPR046450">
    <property type="entry name" value="PA_dom_sf"/>
</dbReference>
<evidence type="ECO:0000313" key="4">
    <source>
        <dbReference type="Proteomes" id="UP000275078"/>
    </source>
</evidence>
<dbReference type="GO" id="GO:0006508">
    <property type="term" value="P:proteolysis"/>
    <property type="evidence" value="ECO:0007669"/>
    <property type="project" value="UniProtKB-KW"/>
</dbReference>
<protein>
    <recommendedName>
        <fullName evidence="1">Peptide hydrolase</fullName>
        <ecNumber evidence="1">3.4.-.-</ecNumber>
    </recommendedName>
</protein>
<dbReference type="Pfam" id="PF04389">
    <property type="entry name" value="Peptidase_M28"/>
    <property type="match status" value="1"/>
</dbReference>
<dbReference type="EC" id="3.4.-.-" evidence="1"/>
<evidence type="ECO:0000259" key="2">
    <source>
        <dbReference type="Pfam" id="PF04389"/>
    </source>
</evidence>
<dbReference type="Gene3D" id="3.50.30.30">
    <property type="match status" value="1"/>
</dbReference>
<dbReference type="Proteomes" id="UP000275078">
    <property type="component" value="Unassembled WGS sequence"/>
</dbReference>
<dbReference type="PANTHER" id="PTHR10404:SF71">
    <property type="entry name" value="CARBOXYPEPTIDASE TRE2, PUTATIVE (AFU_ORTHOLOGUE AFUA_3G10650)-RELATED"/>
    <property type="match status" value="1"/>
</dbReference>
<keyword evidence="1" id="KW-0378">Hydrolase</keyword>
<keyword evidence="4" id="KW-1185">Reference proteome</keyword>
<dbReference type="PANTHER" id="PTHR10404">
    <property type="entry name" value="N-ACETYLATED-ALPHA-LINKED ACIDIC DIPEPTIDASE"/>
    <property type="match status" value="1"/>
</dbReference>
<proteinExistence type="inferred from homology"/>
<dbReference type="EMBL" id="ML119806">
    <property type="protein sequence ID" value="RPA73947.1"/>
    <property type="molecule type" value="Genomic_DNA"/>
</dbReference>
<reference evidence="3 4" key="1">
    <citation type="journal article" date="2018" name="Nat. Ecol. Evol.">
        <title>Pezizomycetes genomes reveal the molecular basis of ectomycorrhizal truffle lifestyle.</title>
        <authorList>
            <person name="Murat C."/>
            <person name="Payen T."/>
            <person name="Noel B."/>
            <person name="Kuo A."/>
            <person name="Morin E."/>
            <person name="Chen J."/>
            <person name="Kohler A."/>
            <person name="Krizsan K."/>
            <person name="Balestrini R."/>
            <person name="Da Silva C."/>
            <person name="Montanini B."/>
            <person name="Hainaut M."/>
            <person name="Levati E."/>
            <person name="Barry K.W."/>
            <person name="Belfiori B."/>
            <person name="Cichocki N."/>
            <person name="Clum A."/>
            <person name="Dockter R.B."/>
            <person name="Fauchery L."/>
            <person name="Guy J."/>
            <person name="Iotti M."/>
            <person name="Le Tacon F."/>
            <person name="Lindquist E.A."/>
            <person name="Lipzen A."/>
            <person name="Malagnac F."/>
            <person name="Mello A."/>
            <person name="Molinier V."/>
            <person name="Miyauchi S."/>
            <person name="Poulain J."/>
            <person name="Riccioni C."/>
            <person name="Rubini A."/>
            <person name="Sitrit Y."/>
            <person name="Splivallo R."/>
            <person name="Traeger S."/>
            <person name="Wang M."/>
            <person name="Zifcakova L."/>
            <person name="Wipf D."/>
            <person name="Zambonelli A."/>
            <person name="Paolocci F."/>
            <person name="Nowrousian M."/>
            <person name="Ottonello S."/>
            <person name="Baldrian P."/>
            <person name="Spatafora J.W."/>
            <person name="Henrissat B."/>
            <person name="Nagy L.G."/>
            <person name="Aury J.M."/>
            <person name="Wincker P."/>
            <person name="Grigoriev I.V."/>
            <person name="Bonfante P."/>
            <person name="Martin F.M."/>
        </authorList>
    </citation>
    <scope>NUCLEOTIDE SEQUENCE [LARGE SCALE GENOMIC DNA]</scope>
    <source>
        <strain evidence="3 4">RN42</strain>
    </source>
</reference>
<dbReference type="GO" id="GO:0004180">
    <property type="term" value="F:carboxypeptidase activity"/>
    <property type="evidence" value="ECO:0007669"/>
    <property type="project" value="TreeGrafter"/>
</dbReference>
<dbReference type="SUPFAM" id="SSF53187">
    <property type="entry name" value="Zn-dependent exopeptidases"/>
    <property type="match status" value="1"/>
</dbReference>
<dbReference type="AlphaFoldDB" id="A0A3N4HL15"/>
<accession>A0A3N4HL15</accession>
<feature type="domain" description="Peptidase M28" evidence="2">
    <location>
        <begin position="165"/>
        <end position="322"/>
    </location>
</feature>
<name>A0A3N4HL15_ASCIM</name>
<dbReference type="InterPro" id="IPR039373">
    <property type="entry name" value="Peptidase_M28B"/>
</dbReference>
<evidence type="ECO:0000313" key="3">
    <source>
        <dbReference type="EMBL" id="RPA73947.1"/>
    </source>
</evidence>
<gene>
    <name evidence="3" type="ORF">BJ508DRAFT_333586</name>
</gene>
<organism evidence="3 4">
    <name type="scientific">Ascobolus immersus RN42</name>
    <dbReference type="NCBI Taxonomy" id="1160509"/>
    <lineage>
        <taxon>Eukaryota</taxon>
        <taxon>Fungi</taxon>
        <taxon>Dikarya</taxon>
        <taxon>Ascomycota</taxon>
        <taxon>Pezizomycotina</taxon>
        <taxon>Pezizomycetes</taxon>
        <taxon>Pezizales</taxon>
        <taxon>Ascobolaceae</taxon>
        <taxon>Ascobolus</taxon>
    </lineage>
</organism>
<sequence length="445" mass="47823">MGLAWKIRLAAEKGAVGVLSFGNLVGPEDAEEAKGLEGLEGAVRRESVLLGITPGDVMSPNVPADGVMPGIDPTHSPELPPIPSIPLSLKSAKHLLQTLSNHGSLLPEPTTWPDKHKPSPFYEPPSYFSGTNSTSSPTIHLTSHPLTKPQPIWNVHTSIKGIEDSLSTIYLTAPRTSFCAGASSSASPTAVLLGVARVFSQMYAYGWRPLRTIQFISFDGSELGGLGAVEHVEAHRDEIRKGGLAVINLAGVSGSTFTASGHPALHGVLKTVLSQTAHPETKAPLTTTWSGRDLTSFPMVPGTSDASPFQSHAGVFALDLGFKGPVDLRGSCMDTHERLVGVETKEFALHHTLAEVVALLLLQLADTQQLPLSLRDYSLFLSTRLSELQTWVGSLESYPFRAALDFKPLRESLRTMQESVSVFEVVPDSWQGNGESWEWESQRGG</sequence>
<dbReference type="Gene3D" id="3.40.630.10">
    <property type="entry name" value="Zn peptidases"/>
    <property type="match status" value="1"/>
</dbReference>
<keyword evidence="1" id="KW-0862">Zinc</keyword>
<dbReference type="SUPFAM" id="SSF52025">
    <property type="entry name" value="PA domain"/>
    <property type="match status" value="1"/>
</dbReference>
<dbReference type="STRING" id="1160509.A0A3N4HL15"/>
<comment type="similarity">
    <text evidence="1">Belongs to the peptidase M28 family.</text>
</comment>
<evidence type="ECO:0000256" key="1">
    <source>
        <dbReference type="RuleBase" id="RU361240"/>
    </source>
</evidence>
<dbReference type="OrthoDB" id="5841748at2759"/>